<protein>
    <submittedName>
        <fullName evidence="1">Uncharacterized protein</fullName>
    </submittedName>
</protein>
<comment type="caution">
    <text evidence="1">The sequence shown here is derived from an EMBL/GenBank/DDBJ whole genome shotgun (WGS) entry which is preliminary data.</text>
</comment>
<dbReference type="EMBL" id="RRYP01010076">
    <property type="protein sequence ID" value="TNV78628.1"/>
    <property type="molecule type" value="Genomic_DNA"/>
</dbReference>
<reference evidence="1" key="1">
    <citation type="submission" date="2019-06" db="EMBL/GenBank/DDBJ databases">
        <authorList>
            <person name="Zheng W."/>
        </authorList>
    </citation>
    <scope>NUCLEOTIDE SEQUENCE</scope>
    <source>
        <strain evidence="1">QDHG01</strain>
    </source>
</reference>
<organism evidence="1 2">
    <name type="scientific">Halteria grandinella</name>
    <dbReference type="NCBI Taxonomy" id="5974"/>
    <lineage>
        <taxon>Eukaryota</taxon>
        <taxon>Sar</taxon>
        <taxon>Alveolata</taxon>
        <taxon>Ciliophora</taxon>
        <taxon>Intramacronucleata</taxon>
        <taxon>Spirotrichea</taxon>
        <taxon>Stichotrichia</taxon>
        <taxon>Sporadotrichida</taxon>
        <taxon>Halteriidae</taxon>
        <taxon>Halteria</taxon>
    </lineage>
</organism>
<evidence type="ECO:0000313" key="1">
    <source>
        <dbReference type="EMBL" id="TNV78628.1"/>
    </source>
</evidence>
<accession>A0A8J8NPF4</accession>
<name>A0A8J8NPF4_HALGN</name>
<dbReference type="Proteomes" id="UP000785679">
    <property type="component" value="Unassembled WGS sequence"/>
</dbReference>
<evidence type="ECO:0000313" key="2">
    <source>
        <dbReference type="Proteomes" id="UP000785679"/>
    </source>
</evidence>
<keyword evidence="2" id="KW-1185">Reference proteome</keyword>
<gene>
    <name evidence="1" type="ORF">FGO68_gene9892</name>
</gene>
<proteinExistence type="predicted"/>
<sequence length="87" mass="9739">MDKLKPEDAFKEIGILRKEVSVLQATINGILSYFGGLQGMSEVCLNHLDLRLTVKRNKDMLNSQLAGQHKIFSTLNLQKKKQAVGIN</sequence>
<dbReference type="AlphaFoldDB" id="A0A8J8NPF4"/>